<evidence type="ECO:0000259" key="13">
    <source>
        <dbReference type="Pfam" id="PF17655"/>
    </source>
</evidence>
<keyword evidence="7 11" id="KW-1133">Transmembrane helix</keyword>
<evidence type="ECO:0000256" key="5">
    <source>
        <dbReference type="ARBA" id="ARBA00022882"/>
    </source>
</evidence>
<dbReference type="Gene3D" id="2.60.40.1400">
    <property type="entry name" value="G protein-activated inward rectifier potassium channel 1"/>
    <property type="match status" value="1"/>
</dbReference>
<evidence type="ECO:0000256" key="2">
    <source>
        <dbReference type="ARBA" id="ARBA00022448"/>
    </source>
</evidence>
<proteinExistence type="predicted"/>
<dbReference type="PANTHER" id="PTHR11767:SF102">
    <property type="entry name" value="INWARDLY RECTIFYING POTASSIUM CHANNEL 1, ISOFORM F"/>
    <property type="match status" value="1"/>
</dbReference>
<dbReference type="Pfam" id="PF07885">
    <property type="entry name" value="Ion_trans_2"/>
    <property type="match status" value="1"/>
</dbReference>
<dbReference type="GO" id="GO:0005242">
    <property type="term" value="F:inward rectifier potassium channel activity"/>
    <property type="evidence" value="ECO:0007669"/>
    <property type="project" value="InterPro"/>
</dbReference>
<evidence type="ECO:0000256" key="7">
    <source>
        <dbReference type="ARBA" id="ARBA00022989"/>
    </source>
</evidence>
<keyword evidence="8" id="KW-0406">Ion transport</keyword>
<accession>A0A6B8KIE3</accession>
<comment type="subcellular location">
    <subcellularLocation>
        <location evidence="1">Membrane</location>
        <topology evidence="1">Multi-pass membrane protein</topology>
    </subcellularLocation>
</comment>
<evidence type="ECO:0000256" key="11">
    <source>
        <dbReference type="SAM" id="Phobius"/>
    </source>
</evidence>
<dbReference type="Proteomes" id="UP000309061">
    <property type="component" value="Chromosome"/>
</dbReference>
<feature type="domain" description="Inward rectifier potassium channel C-terminal" evidence="13">
    <location>
        <begin position="149"/>
        <end position="302"/>
    </location>
</feature>
<dbReference type="OrthoDB" id="9799090at2"/>
<feature type="transmembrane region" description="Helical" evidence="11">
    <location>
        <begin position="118"/>
        <end position="139"/>
    </location>
</feature>
<dbReference type="InterPro" id="IPR041647">
    <property type="entry name" value="IRK_C"/>
</dbReference>
<name>A0A6B8KIE3_9HYPH</name>
<keyword evidence="15" id="KW-1185">Reference proteome</keyword>
<dbReference type="InterPro" id="IPR013518">
    <property type="entry name" value="K_chnl_inward-rec_Kir_cyto"/>
</dbReference>
<dbReference type="SUPFAM" id="SSF81296">
    <property type="entry name" value="E set domains"/>
    <property type="match status" value="1"/>
</dbReference>
<dbReference type="InterPro" id="IPR013099">
    <property type="entry name" value="K_chnl_dom"/>
</dbReference>
<dbReference type="AlphaFoldDB" id="A0A6B8KIE3"/>
<dbReference type="InterPro" id="IPR014756">
    <property type="entry name" value="Ig_E-set"/>
</dbReference>
<feature type="transmembrane region" description="Helical" evidence="11">
    <location>
        <begin position="50"/>
        <end position="77"/>
    </location>
</feature>
<reference evidence="14 15" key="1">
    <citation type="submission" date="2019-11" db="EMBL/GenBank/DDBJ databases">
        <title>The genome sequence of Methylocystis heyeri.</title>
        <authorList>
            <person name="Oshkin I.Y."/>
            <person name="Miroshnikov K."/>
            <person name="Dedysh S.N."/>
        </authorList>
    </citation>
    <scope>NUCLEOTIDE SEQUENCE [LARGE SCALE GENOMIC DNA]</scope>
    <source>
        <strain evidence="14 15">H2</strain>
    </source>
</reference>
<evidence type="ECO:0000256" key="6">
    <source>
        <dbReference type="ARBA" id="ARBA00022958"/>
    </source>
</evidence>
<keyword evidence="5" id="KW-0851">Voltage-gated channel</keyword>
<dbReference type="RefSeq" id="WP_136497316.1">
    <property type="nucleotide sequence ID" value="NZ_CP046052.1"/>
</dbReference>
<evidence type="ECO:0000313" key="15">
    <source>
        <dbReference type="Proteomes" id="UP000309061"/>
    </source>
</evidence>
<dbReference type="PRINTS" id="PR01320">
    <property type="entry name" value="KIRCHANNEL"/>
</dbReference>
<dbReference type="Pfam" id="PF17655">
    <property type="entry name" value="IRK_C"/>
    <property type="match status" value="1"/>
</dbReference>
<dbReference type="InterPro" id="IPR016449">
    <property type="entry name" value="K_chnl_inward-rec_Kir"/>
</dbReference>
<dbReference type="GO" id="GO:0005886">
    <property type="term" value="C:plasma membrane"/>
    <property type="evidence" value="ECO:0007669"/>
    <property type="project" value="TreeGrafter"/>
</dbReference>
<dbReference type="SUPFAM" id="SSF81324">
    <property type="entry name" value="Voltage-gated potassium channels"/>
    <property type="match status" value="1"/>
</dbReference>
<evidence type="ECO:0000259" key="12">
    <source>
        <dbReference type="Pfam" id="PF07885"/>
    </source>
</evidence>
<dbReference type="GO" id="GO:0034765">
    <property type="term" value="P:regulation of monoatomic ion transmembrane transport"/>
    <property type="evidence" value="ECO:0007669"/>
    <property type="project" value="TreeGrafter"/>
</dbReference>
<dbReference type="KEGG" id="mhey:H2LOC_018100"/>
<evidence type="ECO:0000256" key="9">
    <source>
        <dbReference type="ARBA" id="ARBA00023136"/>
    </source>
</evidence>
<dbReference type="PRINTS" id="PR00169">
    <property type="entry name" value="KCHANNEL"/>
</dbReference>
<protein>
    <submittedName>
        <fullName evidence="14">Potassium transporter</fullName>
    </submittedName>
</protein>
<keyword evidence="4 11" id="KW-0812">Transmembrane</keyword>
<evidence type="ECO:0000313" key="14">
    <source>
        <dbReference type="EMBL" id="QGM47447.1"/>
    </source>
</evidence>
<feature type="domain" description="Potassium channel" evidence="12">
    <location>
        <begin position="60"/>
        <end position="140"/>
    </location>
</feature>
<dbReference type="PANTHER" id="PTHR11767">
    <property type="entry name" value="INWARD RECTIFIER POTASSIUM CHANNEL"/>
    <property type="match status" value="1"/>
</dbReference>
<gene>
    <name evidence="14" type="ORF">H2LOC_018100</name>
</gene>
<keyword evidence="2" id="KW-0813">Transport</keyword>
<dbReference type="GO" id="GO:1990573">
    <property type="term" value="P:potassium ion import across plasma membrane"/>
    <property type="evidence" value="ECO:0007669"/>
    <property type="project" value="TreeGrafter"/>
</dbReference>
<evidence type="ECO:0000256" key="1">
    <source>
        <dbReference type="ARBA" id="ARBA00004141"/>
    </source>
</evidence>
<sequence>MIFAQVRERLFGAPNGRVIRIGGRSLIAEGLRRSVWTDQHHYAMSVGWPAFFATLALIFVLLNLVFAGLYWLCFYFGDQPIANARPGSFLDYFFFSVETLATVGYGDMHPRSLAGHVVATLATFAGVCTMAITAGLTFARFSQPRARLLFAQRPVVATHDGARTLMIRFANERHNAITEAGARLWLARNERTLEGSSFRRFHPLRLMRDENPIFALSWTILHVVDETSPVHGWTQEDFANSDASLIVIFSGHDESSKQALRGRRIYAASDVLVDYEYEDLFRLGDNGAAVVDFNRFHEVRPASPKPLDSAKV</sequence>
<keyword evidence="9 11" id="KW-0472">Membrane</keyword>
<keyword evidence="10" id="KW-0407">Ion channel</keyword>
<keyword evidence="3" id="KW-0633">Potassium transport</keyword>
<evidence type="ECO:0000256" key="3">
    <source>
        <dbReference type="ARBA" id="ARBA00022538"/>
    </source>
</evidence>
<dbReference type="Gene3D" id="1.10.287.70">
    <property type="match status" value="1"/>
</dbReference>
<evidence type="ECO:0000256" key="10">
    <source>
        <dbReference type="ARBA" id="ARBA00023303"/>
    </source>
</evidence>
<dbReference type="GO" id="GO:0034702">
    <property type="term" value="C:monoatomic ion channel complex"/>
    <property type="evidence" value="ECO:0007669"/>
    <property type="project" value="UniProtKB-KW"/>
</dbReference>
<organism evidence="14 15">
    <name type="scientific">Methylocystis heyeri</name>
    <dbReference type="NCBI Taxonomy" id="391905"/>
    <lineage>
        <taxon>Bacteria</taxon>
        <taxon>Pseudomonadati</taxon>
        <taxon>Pseudomonadota</taxon>
        <taxon>Alphaproteobacteria</taxon>
        <taxon>Hyphomicrobiales</taxon>
        <taxon>Methylocystaceae</taxon>
        <taxon>Methylocystis</taxon>
    </lineage>
</organism>
<dbReference type="EMBL" id="CP046052">
    <property type="protein sequence ID" value="QGM47447.1"/>
    <property type="molecule type" value="Genomic_DNA"/>
</dbReference>
<evidence type="ECO:0000256" key="8">
    <source>
        <dbReference type="ARBA" id="ARBA00023065"/>
    </source>
</evidence>
<keyword evidence="6" id="KW-0630">Potassium</keyword>
<evidence type="ECO:0000256" key="4">
    <source>
        <dbReference type="ARBA" id="ARBA00022692"/>
    </source>
</evidence>